<protein>
    <recommendedName>
        <fullName evidence="3">DnaB/C C-terminal domain-containing protein</fullName>
    </recommendedName>
</protein>
<evidence type="ECO:0000313" key="4">
    <source>
        <dbReference type="EMBL" id="SMX54956.1"/>
    </source>
</evidence>
<dbReference type="InterPro" id="IPR034829">
    <property type="entry name" value="DnaD-like_sf"/>
</dbReference>
<dbReference type="RefSeq" id="WP_087862757.1">
    <property type="nucleotide sequence ID" value="NZ_LT859958.1"/>
</dbReference>
<dbReference type="Pfam" id="PF07261">
    <property type="entry name" value="DnaB_2"/>
    <property type="match status" value="1"/>
</dbReference>
<organism evidence="4 5">
    <name type="scientific">Candidatus Brevifilum fermentans</name>
    <dbReference type="NCBI Taxonomy" id="1986204"/>
    <lineage>
        <taxon>Bacteria</taxon>
        <taxon>Bacillati</taxon>
        <taxon>Chloroflexota</taxon>
        <taxon>Anaerolineae</taxon>
        <taxon>Anaerolineales</taxon>
        <taxon>Anaerolineaceae</taxon>
        <taxon>Candidatus Brevifilum</taxon>
    </lineage>
</organism>
<dbReference type="Proteomes" id="UP000195514">
    <property type="component" value="Chromosome I"/>
</dbReference>
<dbReference type="NCBIfam" id="TIGR01446">
    <property type="entry name" value="DnaD_dom"/>
    <property type="match status" value="1"/>
</dbReference>
<reference evidence="5" key="1">
    <citation type="submission" date="2017-05" db="EMBL/GenBank/DDBJ databases">
        <authorList>
            <person name="Kirkegaard R."/>
            <person name="Mcilroy J S."/>
        </authorList>
    </citation>
    <scope>NUCLEOTIDE SEQUENCE [LARGE SCALE GENOMIC DNA]</scope>
</reference>
<feature type="domain" description="DnaB/C C-terminal" evidence="3">
    <location>
        <begin position="146"/>
        <end position="210"/>
    </location>
</feature>
<accession>A0A1Y6K5V1</accession>
<sequence length="230" mass="27240">MSQHPVPRFNGFPENDPAFTQIPEAFFTQLLEQINDLDQLRLLLYLFWQSGQYHDQVHYWRWGDLLADPALLNMLGSENRLQLALQELMAQDVVIRAEIEYLAETYYFLNTPQGRAAVVAIETGEWHTPQQDRQPAHLPDPTPNIFQLYEENIGVITPLMSEILKEDERTYPAPWIREAIQIAVTRNVRTWNYVQAILKRWHKEGHKNDQKRKDDSQDPERYRKSWLKNE</sequence>
<dbReference type="SUPFAM" id="SSF158499">
    <property type="entry name" value="DnaD domain-like"/>
    <property type="match status" value="1"/>
</dbReference>
<feature type="region of interest" description="Disordered" evidence="2">
    <location>
        <begin position="204"/>
        <end position="230"/>
    </location>
</feature>
<dbReference type="AlphaFoldDB" id="A0A1Y6K5V1"/>
<proteinExistence type="inferred from homology"/>
<gene>
    <name evidence="4" type="ORF">CFX1CAM_1891</name>
</gene>
<dbReference type="Gene3D" id="1.10.10.630">
    <property type="entry name" value="DnaD domain-like"/>
    <property type="match status" value="1"/>
</dbReference>
<feature type="compositionally biased region" description="Basic and acidic residues" evidence="2">
    <location>
        <begin position="206"/>
        <end position="230"/>
    </location>
</feature>
<evidence type="ECO:0000256" key="1">
    <source>
        <dbReference type="ARBA" id="ARBA00093462"/>
    </source>
</evidence>
<dbReference type="OrthoDB" id="9770238at2"/>
<comment type="similarity">
    <text evidence="1">Belongs to the DnaB/DnaD family.</text>
</comment>
<dbReference type="KEGG" id="abat:CFX1CAM_1891"/>
<name>A0A1Y6K5V1_9CHLR</name>
<evidence type="ECO:0000256" key="2">
    <source>
        <dbReference type="SAM" id="MobiDB-lite"/>
    </source>
</evidence>
<dbReference type="EMBL" id="LT859958">
    <property type="protein sequence ID" value="SMX54956.1"/>
    <property type="molecule type" value="Genomic_DNA"/>
</dbReference>
<keyword evidence="5" id="KW-1185">Reference proteome</keyword>
<evidence type="ECO:0000259" key="3">
    <source>
        <dbReference type="Pfam" id="PF07261"/>
    </source>
</evidence>
<dbReference type="InterPro" id="IPR006343">
    <property type="entry name" value="DnaB/C_C"/>
</dbReference>
<evidence type="ECO:0000313" key="5">
    <source>
        <dbReference type="Proteomes" id="UP000195514"/>
    </source>
</evidence>